<dbReference type="InterPro" id="IPR036875">
    <property type="entry name" value="Znf_CCHC_sf"/>
</dbReference>
<gene>
    <name evidence="3" type="ORF">MEUPH1_LOCUS27447</name>
</gene>
<dbReference type="EMBL" id="CARXXK010001119">
    <property type="protein sequence ID" value="CAI6373742.1"/>
    <property type="molecule type" value="Genomic_DNA"/>
</dbReference>
<dbReference type="SMART" id="SM00343">
    <property type="entry name" value="ZnF_C2HC"/>
    <property type="match status" value="2"/>
</dbReference>
<dbReference type="AlphaFoldDB" id="A0AAV0Y0S5"/>
<sequence length="139" mass="14949">MVEVSDLDQWSTADEVTEATASASGIPPDQIKVFNLRKRYGGSQSALVSLPVGPSRVLLNSGRLRVGMISCRVRLADQKLRCFRCFCPGHTAKECSGTDRTQCCRRCGEQGHRVATCSATETAVSAFAKSLAAEVPAQK</sequence>
<keyword evidence="1" id="KW-0479">Metal-binding</keyword>
<keyword evidence="1" id="KW-0862">Zinc</keyword>
<name>A0AAV0Y0S5_9HEMI</name>
<dbReference type="GO" id="GO:0003676">
    <property type="term" value="F:nucleic acid binding"/>
    <property type="evidence" value="ECO:0007669"/>
    <property type="project" value="InterPro"/>
</dbReference>
<comment type="caution">
    <text evidence="3">The sequence shown here is derived from an EMBL/GenBank/DDBJ whole genome shotgun (WGS) entry which is preliminary data.</text>
</comment>
<dbReference type="PROSITE" id="PS50158">
    <property type="entry name" value="ZF_CCHC"/>
    <property type="match status" value="2"/>
</dbReference>
<organism evidence="3 4">
    <name type="scientific">Macrosiphum euphorbiae</name>
    <name type="common">potato aphid</name>
    <dbReference type="NCBI Taxonomy" id="13131"/>
    <lineage>
        <taxon>Eukaryota</taxon>
        <taxon>Metazoa</taxon>
        <taxon>Ecdysozoa</taxon>
        <taxon>Arthropoda</taxon>
        <taxon>Hexapoda</taxon>
        <taxon>Insecta</taxon>
        <taxon>Pterygota</taxon>
        <taxon>Neoptera</taxon>
        <taxon>Paraneoptera</taxon>
        <taxon>Hemiptera</taxon>
        <taxon>Sternorrhyncha</taxon>
        <taxon>Aphidomorpha</taxon>
        <taxon>Aphidoidea</taxon>
        <taxon>Aphididae</taxon>
        <taxon>Macrosiphini</taxon>
        <taxon>Macrosiphum</taxon>
    </lineage>
</organism>
<evidence type="ECO:0000256" key="1">
    <source>
        <dbReference type="PROSITE-ProRule" id="PRU00047"/>
    </source>
</evidence>
<dbReference type="InterPro" id="IPR001878">
    <property type="entry name" value="Znf_CCHC"/>
</dbReference>
<dbReference type="SUPFAM" id="SSF57756">
    <property type="entry name" value="Retrovirus zinc finger-like domains"/>
    <property type="match status" value="1"/>
</dbReference>
<keyword evidence="1" id="KW-0863">Zinc-finger</keyword>
<proteinExistence type="predicted"/>
<evidence type="ECO:0000313" key="4">
    <source>
        <dbReference type="Proteomes" id="UP001160148"/>
    </source>
</evidence>
<reference evidence="3 4" key="1">
    <citation type="submission" date="2023-01" db="EMBL/GenBank/DDBJ databases">
        <authorList>
            <person name="Whitehead M."/>
        </authorList>
    </citation>
    <scope>NUCLEOTIDE SEQUENCE [LARGE SCALE GENOMIC DNA]</scope>
</reference>
<evidence type="ECO:0000259" key="2">
    <source>
        <dbReference type="PROSITE" id="PS50158"/>
    </source>
</evidence>
<dbReference type="Proteomes" id="UP001160148">
    <property type="component" value="Unassembled WGS sequence"/>
</dbReference>
<dbReference type="Gene3D" id="4.10.60.10">
    <property type="entry name" value="Zinc finger, CCHC-type"/>
    <property type="match status" value="1"/>
</dbReference>
<accession>A0AAV0Y0S5</accession>
<evidence type="ECO:0000313" key="3">
    <source>
        <dbReference type="EMBL" id="CAI6373742.1"/>
    </source>
</evidence>
<feature type="domain" description="CCHC-type" evidence="2">
    <location>
        <begin position="81"/>
        <end position="95"/>
    </location>
</feature>
<keyword evidence="4" id="KW-1185">Reference proteome</keyword>
<protein>
    <recommendedName>
        <fullName evidence="2">CCHC-type domain-containing protein</fullName>
    </recommendedName>
</protein>
<feature type="domain" description="CCHC-type" evidence="2">
    <location>
        <begin position="104"/>
        <end position="117"/>
    </location>
</feature>
<dbReference type="GO" id="GO:0008270">
    <property type="term" value="F:zinc ion binding"/>
    <property type="evidence" value="ECO:0007669"/>
    <property type="project" value="UniProtKB-KW"/>
</dbReference>